<name>A0A395H7P4_9EURO</name>
<reference evidence="2 3" key="1">
    <citation type="submission" date="2018-02" db="EMBL/GenBank/DDBJ databases">
        <title>The genomes of Aspergillus section Nigri reveals drivers in fungal speciation.</title>
        <authorList>
            <consortium name="DOE Joint Genome Institute"/>
            <person name="Vesth T.C."/>
            <person name="Nybo J."/>
            <person name="Theobald S."/>
            <person name="Brandl J."/>
            <person name="Frisvad J.C."/>
            <person name="Nielsen K.F."/>
            <person name="Lyhne E.K."/>
            <person name="Kogle M.E."/>
            <person name="Kuo A."/>
            <person name="Riley R."/>
            <person name="Clum A."/>
            <person name="Nolan M."/>
            <person name="Lipzen A."/>
            <person name="Salamov A."/>
            <person name="Henrissat B."/>
            <person name="Wiebenga A."/>
            <person name="De vries R.P."/>
            <person name="Grigoriev I.V."/>
            <person name="Mortensen U.H."/>
            <person name="Andersen M.R."/>
            <person name="Baker S.E."/>
        </authorList>
    </citation>
    <scope>NUCLEOTIDE SEQUENCE [LARGE SCALE GENOMIC DNA]</scope>
    <source>
        <strain evidence="2 3">CBS 121593</strain>
    </source>
</reference>
<proteinExistence type="predicted"/>
<sequence>MTSGSSVLKKQFVMFRAIWPDTLTPHDFENHLVSLGIGTEWAAAVQVVNASEEFKRYLVIVENRWAISELSEGNTFWPGAFQPVQRWQERVMTPTGKREPPASENKSPQIRGRRQRIRDTFSSLRVASGRGVTDRDVEIGDAPAASMTLSPLPLGPKADDETLVVIALVLLLDRLAHMIPNMIVEWDAGHNRMSAEFESAEYTAITDGCLWSKNDRIPKAILDMKRHPPQIPRFLLPQCPWRPGC</sequence>
<dbReference type="RefSeq" id="XP_025577502.1">
    <property type="nucleotide sequence ID" value="XM_025720807.1"/>
</dbReference>
<dbReference type="AlphaFoldDB" id="A0A395H7P4"/>
<dbReference type="EMBL" id="KZ824428">
    <property type="protein sequence ID" value="RAL03175.1"/>
    <property type="molecule type" value="Genomic_DNA"/>
</dbReference>
<feature type="region of interest" description="Disordered" evidence="1">
    <location>
        <begin position="93"/>
        <end position="114"/>
    </location>
</feature>
<evidence type="ECO:0000313" key="2">
    <source>
        <dbReference type="EMBL" id="RAL03175.1"/>
    </source>
</evidence>
<accession>A0A395H7P4</accession>
<dbReference type="OrthoDB" id="4490952at2759"/>
<evidence type="ECO:0000313" key="3">
    <source>
        <dbReference type="Proteomes" id="UP000249402"/>
    </source>
</evidence>
<evidence type="ECO:0000256" key="1">
    <source>
        <dbReference type="SAM" id="MobiDB-lite"/>
    </source>
</evidence>
<keyword evidence="3" id="KW-1185">Reference proteome</keyword>
<dbReference type="GeneID" id="37225672"/>
<organism evidence="2 3">
    <name type="scientific">Aspergillus ibericus CBS 121593</name>
    <dbReference type="NCBI Taxonomy" id="1448316"/>
    <lineage>
        <taxon>Eukaryota</taxon>
        <taxon>Fungi</taxon>
        <taxon>Dikarya</taxon>
        <taxon>Ascomycota</taxon>
        <taxon>Pezizomycotina</taxon>
        <taxon>Eurotiomycetes</taxon>
        <taxon>Eurotiomycetidae</taxon>
        <taxon>Eurotiales</taxon>
        <taxon>Aspergillaceae</taxon>
        <taxon>Aspergillus</taxon>
        <taxon>Aspergillus subgen. Circumdati</taxon>
    </lineage>
</organism>
<protein>
    <submittedName>
        <fullName evidence="2">Uncharacterized protein</fullName>
    </submittedName>
</protein>
<dbReference type="STRING" id="1448316.A0A395H7P4"/>
<dbReference type="VEuPathDB" id="FungiDB:BO80DRAFT_432957"/>
<gene>
    <name evidence="2" type="ORF">BO80DRAFT_432957</name>
</gene>
<dbReference type="Proteomes" id="UP000249402">
    <property type="component" value="Unassembled WGS sequence"/>
</dbReference>